<comment type="caution">
    <text evidence="1">The sequence shown here is derived from an EMBL/GenBank/DDBJ whole genome shotgun (WGS) entry which is preliminary data.</text>
</comment>
<evidence type="ECO:0000313" key="2">
    <source>
        <dbReference type="Proteomes" id="UP000011776"/>
    </source>
</evidence>
<gene>
    <name evidence="1" type="ORF">LEP1GSC151_5608</name>
</gene>
<dbReference type="BioCyc" id="LINT1001599:G11K9-4965-MONOMER"/>
<protein>
    <submittedName>
        <fullName evidence="1">Uncharacterized protein</fullName>
    </submittedName>
</protein>
<proteinExistence type="predicted"/>
<reference evidence="1 2" key="1">
    <citation type="submission" date="2013-02" db="EMBL/GenBank/DDBJ databases">
        <authorList>
            <person name="Harkins D.M."/>
            <person name="Durkin A.S."/>
            <person name="Brinkac L.M."/>
            <person name="Haft D.H."/>
            <person name="Selengut J.D."/>
            <person name="Sanka R."/>
            <person name="DePew J."/>
            <person name="Purushe J."/>
            <person name="Tulsiani S.M."/>
            <person name="Graham G.C."/>
            <person name="Burns M.-A."/>
            <person name="Dohnt M.F."/>
            <person name="Smythe L.D."/>
            <person name="McKay D.B."/>
            <person name="Craig S.B."/>
            <person name="Vinetz J.M."/>
            <person name="Sutton G.G."/>
            <person name="Nierman W.C."/>
            <person name="Fouts D.E."/>
        </authorList>
    </citation>
    <scope>NUCLEOTIDE SEQUENCE [LARGE SCALE GENOMIC DNA]</scope>
    <source>
        <strain evidence="1 2">LT2186</strain>
    </source>
</reference>
<sequence length="38" mass="4430">MNLSYSSVGTITKFRFVCKMMWDVSITKSNSKKRIITK</sequence>
<dbReference type="AlphaFoldDB" id="M3HYF5"/>
<evidence type="ECO:0000313" key="1">
    <source>
        <dbReference type="EMBL" id="EMG08667.1"/>
    </source>
</evidence>
<name>M3HYF5_LEPIR</name>
<organism evidence="1 2">
    <name type="scientific">Leptospira interrogans serovar Grippotyphosa str. LT2186</name>
    <dbReference type="NCBI Taxonomy" id="1001599"/>
    <lineage>
        <taxon>Bacteria</taxon>
        <taxon>Pseudomonadati</taxon>
        <taxon>Spirochaetota</taxon>
        <taxon>Spirochaetia</taxon>
        <taxon>Leptospirales</taxon>
        <taxon>Leptospiraceae</taxon>
        <taxon>Leptospira</taxon>
    </lineage>
</organism>
<accession>M3HYF5</accession>
<dbReference type="EMBL" id="AFME02000361">
    <property type="protein sequence ID" value="EMG08667.1"/>
    <property type="molecule type" value="Genomic_DNA"/>
</dbReference>
<dbReference type="Proteomes" id="UP000011776">
    <property type="component" value="Unassembled WGS sequence"/>
</dbReference>